<dbReference type="Gene3D" id="3.30.40.10">
    <property type="entry name" value="Zinc/RING finger domain, C3HC4 (zinc finger)"/>
    <property type="match status" value="1"/>
</dbReference>
<sequence length="378" mass="43092">MLCERFHKTLKHDILGGKANVRIDSLIQLLIRLTVETEEEREVMMERGVEEGRYRLQRHHKAHAWAVKRYSAQKQRIAVVGAGKWEVQDNDKVFHVQEHYCPCDEKFNNHCLRGECKACPYAFACNCTMDVKSGISCTHVHAALLYAPSGRRSLASQPDVENSHVDDYHYSGDLHGSDEEDEIVEVVMVDEPETCSESFTTRHRSTDQRDHCRDIIQKMEMSYAATRTCAFTALKNPGDGLLEKMERAYHFMEEARKVMAGVAAEATGKENNAQLARRPDVSLVGRTQAFTPIRKLHKRSHLRRVEQAKRKKVDGIPDYLPSQMDACAVCLRAQPNVTSKDPNVNWVQCEACDEWFHFECVADTCPTDGTILEKVIEL</sequence>
<name>A0A016RT71_9BILA</name>
<evidence type="ECO:0008006" key="3">
    <source>
        <dbReference type="Google" id="ProtNLM"/>
    </source>
</evidence>
<dbReference type="InterPro" id="IPR013083">
    <property type="entry name" value="Znf_RING/FYVE/PHD"/>
</dbReference>
<evidence type="ECO:0000313" key="1">
    <source>
        <dbReference type="EMBL" id="EYB81184.1"/>
    </source>
</evidence>
<accession>A0A016RT71</accession>
<proteinExistence type="predicted"/>
<evidence type="ECO:0000313" key="2">
    <source>
        <dbReference type="Proteomes" id="UP000024635"/>
    </source>
</evidence>
<dbReference type="SUPFAM" id="SSF57903">
    <property type="entry name" value="FYVE/PHD zinc finger"/>
    <property type="match status" value="1"/>
</dbReference>
<organism evidence="1 2">
    <name type="scientific">Ancylostoma ceylanicum</name>
    <dbReference type="NCBI Taxonomy" id="53326"/>
    <lineage>
        <taxon>Eukaryota</taxon>
        <taxon>Metazoa</taxon>
        <taxon>Ecdysozoa</taxon>
        <taxon>Nematoda</taxon>
        <taxon>Chromadorea</taxon>
        <taxon>Rhabditida</taxon>
        <taxon>Rhabditina</taxon>
        <taxon>Rhabditomorpha</taxon>
        <taxon>Strongyloidea</taxon>
        <taxon>Ancylostomatidae</taxon>
        <taxon>Ancylostomatinae</taxon>
        <taxon>Ancylostoma</taxon>
    </lineage>
</organism>
<comment type="caution">
    <text evidence="1">The sequence shown here is derived from an EMBL/GenBank/DDBJ whole genome shotgun (WGS) entry which is preliminary data.</text>
</comment>
<dbReference type="AlphaFoldDB" id="A0A016RT71"/>
<dbReference type="OrthoDB" id="5873801at2759"/>
<reference evidence="2" key="1">
    <citation type="journal article" date="2015" name="Nat. Genet.">
        <title>The genome and transcriptome of the zoonotic hookworm Ancylostoma ceylanicum identify infection-specific gene families.</title>
        <authorList>
            <person name="Schwarz E.M."/>
            <person name="Hu Y."/>
            <person name="Antoshechkin I."/>
            <person name="Miller M.M."/>
            <person name="Sternberg P.W."/>
            <person name="Aroian R.V."/>
        </authorList>
    </citation>
    <scope>NUCLEOTIDE SEQUENCE</scope>
    <source>
        <strain evidence="2">HY135</strain>
    </source>
</reference>
<gene>
    <name evidence="1" type="primary">Acey_s0390.g556</name>
    <name evidence="1" type="ORF">Y032_0390g556</name>
</gene>
<dbReference type="InterPro" id="IPR011011">
    <property type="entry name" value="Znf_FYVE_PHD"/>
</dbReference>
<protein>
    <recommendedName>
        <fullName evidence="3">SWIM-type domain-containing protein</fullName>
    </recommendedName>
</protein>
<keyword evidence="2" id="KW-1185">Reference proteome</keyword>
<dbReference type="EMBL" id="JARK01001726">
    <property type="protein sequence ID" value="EYB81184.1"/>
    <property type="molecule type" value="Genomic_DNA"/>
</dbReference>
<dbReference type="Proteomes" id="UP000024635">
    <property type="component" value="Unassembled WGS sequence"/>
</dbReference>